<proteinExistence type="predicted"/>
<dbReference type="Gene3D" id="3.40.50.720">
    <property type="entry name" value="NAD(P)-binding Rossmann-like Domain"/>
    <property type="match status" value="1"/>
</dbReference>
<evidence type="ECO:0000313" key="2">
    <source>
        <dbReference type="Proteomes" id="UP000254877"/>
    </source>
</evidence>
<dbReference type="AlphaFoldDB" id="A0A376KC23"/>
<name>A0A376KC23_ECOLX</name>
<evidence type="ECO:0000313" key="1">
    <source>
        <dbReference type="EMBL" id="STF44406.1"/>
    </source>
</evidence>
<dbReference type="EMBL" id="UGAB01000002">
    <property type="protein sequence ID" value="STF44406.1"/>
    <property type="molecule type" value="Genomic_DNA"/>
</dbReference>
<reference evidence="1 2" key="1">
    <citation type="submission" date="2018-06" db="EMBL/GenBank/DDBJ databases">
        <authorList>
            <consortium name="Pathogen Informatics"/>
            <person name="Doyle S."/>
        </authorList>
    </citation>
    <scope>NUCLEOTIDE SEQUENCE [LARGE SCALE GENOMIC DNA]</scope>
    <source>
        <strain evidence="1 2">NCTC7928</strain>
    </source>
</reference>
<dbReference type="Proteomes" id="UP000254877">
    <property type="component" value="Unassembled WGS sequence"/>
</dbReference>
<sequence>MIHAFIKKGCFQDSVSLMIISRKLSESENVDDVSVMMGTPANKALLDTTGFWHDDFNNATPNDICVAIRSEAADAGIAQAVMQQLEEALKQLAQGSGSSQALTQVRRWDSACQKLPDASLALISVAGEYAAELANLDDCRHAAGFC</sequence>
<accession>A0A376KC23</accession>
<gene>
    <name evidence="1" type="primary">fdrA_2</name>
    <name evidence="1" type="ORF">NCTC7928_05135</name>
</gene>
<protein>
    <submittedName>
        <fullName evidence="1">Bacterial FdrA protein</fullName>
    </submittedName>
</protein>
<organism evidence="1 2">
    <name type="scientific">Escherichia coli</name>
    <dbReference type="NCBI Taxonomy" id="562"/>
    <lineage>
        <taxon>Bacteria</taxon>
        <taxon>Pseudomonadati</taxon>
        <taxon>Pseudomonadota</taxon>
        <taxon>Gammaproteobacteria</taxon>
        <taxon>Enterobacterales</taxon>
        <taxon>Enterobacteriaceae</taxon>
        <taxon>Escherichia</taxon>
    </lineage>
</organism>